<dbReference type="Pfam" id="PF14738">
    <property type="entry name" value="CFAP91"/>
    <property type="match status" value="1"/>
</dbReference>
<name>A0AAU9UPP4_EUPED</name>
<evidence type="ECO:0000256" key="8">
    <source>
        <dbReference type="SAM" id="MobiDB-lite"/>
    </source>
</evidence>
<feature type="compositionally biased region" description="Polar residues" evidence="8">
    <location>
        <begin position="14"/>
        <end position="25"/>
    </location>
</feature>
<dbReference type="GO" id="GO:0005930">
    <property type="term" value="C:axoneme"/>
    <property type="evidence" value="ECO:0007669"/>
    <property type="project" value="UniProtKB-SubCell"/>
</dbReference>
<evidence type="ECO:0000256" key="6">
    <source>
        <dbReference type="ARBA" id="ARBA00029555"/>
    </source>
</evidence>
<feature type="coiled-coil region" evidence="7">
    <location>
        <begin position="327"/>
        <end position="354"/>
    </location>
</feature>
<comment type="caution">
    <text evidence="10">The sequence shown here is derived from an EMBL/GenBank/DDBJ whole genome shotgun (WGS) entry which is preliminary data.</text>
</comment>
<keyword evidence="3" id="KW-0206">Cytoskeleton</keyword>
<feature type="region of interest" description="Disordered" evidence="8">
    <location>
        <begin position="1"/>
        <end position="30"/>
    </location>
</feature>
<dbReference type="InterPro" id="IPR026720">
    <property type="entry name" value="CFAP91"/>
</dbReference>
<keyword evidence="11" id="KW-1185">Reference proteome</keyword>
<evidence type="ECO:0000256" key="7">
    <source>
        <dbReference type="SAM" id="Coils"/>
    </source>
</evidence>
<dbReference type="EMBL" id="CAKOGL010000023">
    <property type="protein sequence ID" value="CAH2101521.1"/>
    <property type="molecule type" value="Genomic_DNA"/>
</dbReference>
<proteinExistence type="inferred from homology"/>
<evidence type="ECO:0000259" key="9">
    <source>
        <dbReference type="Pfam" id="PF14738"/>
    </source>
</evidence>
<sequence>MDPDDPIAPDRYQKQQYHTPKLSQPTEKRPSVFDGSHAFRHVEPSLFRFLALYIAPTFKSTDVVVPGRDSAFIVSGARDYARTAFKAAMASAQVSIQPVYKTMFSELRQFPRMQVVYHPNCRLPPHVDRSYGAYLERVDKARSVPTPELAGKDRFKYSTAPKKLCLIKSATPDFQPPTPIMTARPTKPKSRGTQSLYRESSAQTTPWQPDAVPAEDCENTPEVMFLDKLEWGPGNPYRTGDLPADFHTTEIINKMRHARKWSELVEKRGYPRWVKNRDAIITDIETKDWIFREAEIDELQDIRLALLHKMQAQQRRQNMSRTGRKLAKLWTDKKTDMERKIENIRRKRDRGMNEYSYKLRKLTKSHQSGGRLGLVQEMRAARGGGSVTKAAQDPTSDLYAPRVRHGYQARRRHAEIVYDPNLLSLEDHEQLSAPPAWLQQCGQNLTRTCSGHHLPRDTTQLCQRETKWSEQFLENLHNDLKKARLGAATTSAGPLRVLKPRRLTETPRPPTPEVEGVPEEDEASHQAALTLQKVLRGRAVQNLMFEGRTRAAELTEELKTTHGLQKEDRARIVREEARAREYHAIRSEQEQKEEAISALVEELCGGAVSAALDFLEKELRRLKEERRQHAFILIALREKAMREAAEAGRRQKEEHRRREHDEMFKQVLGVTQETVDAYLRDVTREAVELATEEQAVLRARISADAVDRSVLEHGSMSTAEQNELVAELVQQFLLPEAHKAASRHRVSALQATKLEAARSLIFGVIDDGVVQEEKCTRCGRELDDECKCGFCGISPEPVETIYREDPRWVYTRPVQLSRRQRAEDIEVKRFIIRDLREHAEISIEAREAVDELISRAIGEETATRKPDYHHFMRRVYEDALDRTEPFERHDKCPTLLPSELRRRAEEAVTDDTCYCIEKSKVQFTLGNIFIWL</sequence>
<feature type="domain" description="CFAP91" evidence="9">
    <location>
        <begin position="193"/>
        <end position="352"/>
    </location>
</feature>
<dbReference type="PANTHER" id="PTHR22455">
    <property type="entry name" value="CILIA- AND FLAGELLA-ASSOCIATED PROTEIN 91"/>
    <property type="match status" value="1"/>
</dbReference>
<protein>
    <recommendedName>
        <fullName evidence="6">Cilia- and flagella-associated protein 91</fullName>
    </recommendedName>
</protein>
<evidence type="ECO:0000256" key="1">
    <source>
        <dbReference type="ARBA" id="ARBA00004430"/>
    </source>
</evidence>
<dbReference type="AlphaFoldDB" id="A0AAU9UPP4"/>
<evidence type="ECO:0000256" key="2">
    <source>
        <dbReference type="ARBA" id="ARBA00022490"/>
    </source>
</evidence>
<accession>A0AAU9UPP4</accession>
<evidence type="ECO:0000256" key="4">
    <source>
        <dbReference type="ARBA" id="ARBA00023273"/>
    </source>
</evidence>
<feature type="compositionally biased region" description="Polar residues" evidence="8">
    <location>
        <begin position="191"/>
        <end position="207"/>
    </location>
</feature>
<dbReference type="Proteomes" id="UP001153954">
    <property type="component" value="Unassembled WGS sequence"/>
</dbReference>
<dbReference type="PANTHER" id="PTHR22455:SF10">
    <property type="entry name" value="CILIA- AND FLAGELLA-ASSOCIATED PROTEIN 91"/>
    <property type="match status" value="1"/>
</dbReference>
<evidence type="ECO:0000256" key="5">
    <source>
        <dbReference type="ARBA" id="ARBA00029468"/>
    </source>
</evidence>
<keyword evidence="2" id="KW-0963">Cytoplasm</keyword>
<gene>
    <name evidence="10" type="ORF">EEDITHA_LOCUS16266</name>
</gene>
<comment type="similarity">
    <text evidence="5">Belongs to the CFAP91 family.</text>
</comment>
<evidence type="ECO:0000313" key="10">
    <source>
        <dbReference type="EMBL" id="CAH2101521.1"/>
    </source>
</evidence>
<comment type="subcellular location">
    <subcellularLocation>
        <location evidence="1">Cytoplasm</location>
        <location evidence="1">Cytoskeleton</location>
        <location evidence="1">Cilium axoneme</location>
    </subcellularLocation>
</comment>
<feature type="region of interest" description="Disordered" evidence="8">
    <location>
        <begin position="175"/>
        <end position="213"/>
    </location>
</feature>
<keyword evidence="4" id="KW-0966">Cell projection</keyword>
<reference evidence="10" key="1">
    <citation type="submission" date="2022-03" db="EMBL/GenBank/DDBJ databases">
        <authorList>
            <person name="Tunstrom K."/>
        </authorList>
    </citation>
    <scope>NUCLEOTIDE SEQUENCE</scope>
</reference>
<organism evidence="10 11">
    <name type="scientific">Euphydryas editha</name>
    <name type="common">Edith's checkerspot</name>
    <dbReference type="NCBI Taxonomy" id="104508"/>
    <lineage>
        <taxon>Eukaryota</taxon>
        <taxon>Metazoa</taxon>
        <taxon>Ecdysozoa</taxon>
        <taxon>Arthropoda</taxon>
        <taxon>Hexapoda</taxon>
        <taxon>Insecta</taxon>
        <taxon>Pterygota</taxon>
        <taxon>Neoptera</taxon>
        <taxon>Endopterygota</taxon>
        <taxon>Lepidoptera</taxon>
        <taxon>Glossata</taxon>
        <taxon>Ditrysia</taxon>
        <taxon>Papilionoidea</taxon>
        <taxon>Nymphalidae</taxon>
        <taxon>Nymphalinae</taxon>
        <taxon>Euphydryas</taxon>
    </lineage>
</organism>
<feature type="region of interest" description="Disordered" evidence="8">
    <location>
        <begin position="501"/>
        <end position="522"/>
    </location>
</feature>
<evidence type="ECO:0000313" key="11">
    <source>
        <dbReference type="Proteomes" id="UP001153954"/>
    </source>
</evidence>
<evidence type="ECO:0000256" key="3">
    <source>
        <dbReference type="ARBA" id="ARBA00023212"/>
    </source>
</evidence>
<feature type="coiled-coil region" evidence="7">
    <location>
        <begin position="605"/>
        <end position="632"/>
    </location>
</feature>
<dbReference type="InterPro" id="IPR032840">
    <property type="entry name" value="CFAP91_dom"/>
</dbReference>
<keyword evidence="7" id="KW-0175">Coiled coil</keyword>